<protein>
    <submittedName>
        <fullName evidence="1">Phosphoglycerate mutase family protein</fullName>
    </submittedName>
</protein>
<dbReference type="Gene3D" id="3.40.50.1240">
    <property type="entry name" value="Phosphoglycerate mutase-like"/>
    <property type="match status" value="1"/>
</dbReference>
<dbReference type="InterPro" id="IPR050275">
    <property type="entry name" value="PGM_Phosphatase"/>
</dbReference>
<proteinExistence type="predicted"/>
<organism evidence="1 2">
    <name type="scientific">Thermobacillus xylanilyticus</name>
    <dbReference type="NCBI Taxonomy" id="76633"/>
    <lineage>
        <taxon>Bacteria</taxon>
        <taxon>Bacillati</taxon>
        <taxon>Bacillota</taxon>
        <taxon>Bacilli</taxon>
        <taxon>Bacillales</taxon>
        <taxon>Paenibacillaceae</taxon>
        <taxon>Thermobacillus</taxon>
    </lineage>
</organism>
<dbReference type="InterPro" id="IPR029033">
    <property type="entry name" value="His_PPase_superfam"/>
</dbReference>
<gene>
    <name evidence="1" type="primary">txxe 3269</name>
    <name evidence="1" type="ORF">TXXE_17895</name>
</gene>
<dbReference type="Pfam" id="PF00300">
    <property type="entry name" value="His_Phos_1"/>
    <property type="match status" value="1"/>
</dbReference>
<dbReference type="Proteomes" id="UP000681526">
    <property type="component" value="Unassembled WGS sequence"/>
</dbReference>
<dbReference type="PANTHER" id="PTHR48100:SF59">
    <property type="entry name" value="ADENOSYLCOBALAMIN_ALPHA-RIBAZOLE PHOSPHATASE"/>
    <property type="match status" value="1"/>
</dbReference>
<keyword evidence="2" id="KW-1185">Reference proteome</keyword>
<name>A0ABN7S4U4_THEXY</name>
<dbReference type="RefSeq" id="WP_213486427.1">
    <property type="nucleotide sequence ID" value="NZ_CAJRAY010000091.1"/>
</dbReference>
<reference evidence="1 2" key="1">
    <citation type="submission" date="2021-04" db="EMBL/GenBank/DDBJ databases">
        <authorList>
            <person name="Rakotoarivonina H."/>
        </authorList>
    </citation>
    <scope>NUCLEOTIDE SEQUENCE [LARGE SCALE GENOMIC DNA]</scope>
    <source>
        <strain evidence="1 2">XE</strain>
    </source>
</reference>
<dbReference type="EMBL" id="CAJRAY010000091">
    <property type="protein sequence ID" value="CAG5092235.1"/>
    <property type="molecule type" value="Genomic_DNA"/>
</dbReference>
<sequence>MKTTLYMVRHAESPYVHGQERTRGLSAEGWKAAARVAEIFAEIEMHVMVSSPYARARQTIQRIAKDKGLEIAEYEELAERLIAGPDRHEPWDVVKEAIRRSFDDKDFALEGGESTRKAQRRAIPVILKLLAEHRGRTIVVGTHGNIMTIILNFFDNRYGYAFWEASTQPDVYRLTFEGERLESVERIWTPAQA</sequence>
<evidence type="ECO:0000313" key="1">
    <source>
        <dbReference type="EMBL" id="CAG5092235.1"/>
    </source>
</evidence>
<dbReference type="PANTHER" id="PTHR48100">
    <property type="entry name" value="BROAD-SPECIFICITY PHOSPHATASE YOR283W-RELATED"/>
    <property type="match status" value="1"/>
</dbReference>
<accession>A0ABN7S4U4</accession>
<dbReference type="SUPFAM" id="SSF53254">
    <property type="entry name" value="Phosphoglycerate mutase-like"/>
    <property type="match status" value="1"/>
</dbReference>
<comment type="caution">
    <text evidence="1">The sequence shown here is derived from an EMBL/GenBank/DDBJ whole genome shotgun (WGS) entry which is preliminary data.</text>
</comment>
<dbReference type="SMART" id="SM00855">
    <property type="entry name" value="PGAM"/>
    <property type="match status" value="1"/>
</dbReference>
<dbReference type="InterPro" id="IPR013078">
    <property type="entry name" value="His_Pase_superF_clade-1"/>
</dbReference>
<dbReference type="CDD" id="cd07067">
    <property type="entry name" value="HP_PGM_like"/>
    <property type="match status" value="1"/>
</dbReference>
<evidence type="ECO:0000313" key="2">
    <source>
        <dbReference type="Proteomes" id="UP000681526"/>
    </source>
</evidence>